<comment type="subcellular location">
    <subcellularLocation>
        <location evidence="1">Cytoplasm</location>
    </subcellularLocation>
</comment>
<dbReference type="Pfam" id="PF10235">
    <property type="entry name" value="Cript"/>
    <property type="match status" value="1"/>
</dbReference>
<keyword evidence="5" id="KW-0507">mRNA processing</keyword>
<dbReference type="GO" id="GO:0008380">
    <property type="term" value="P:RNA splicing"/>
    <property type="evidence" value="ECO:0007669"/>
    <property type="project" value="UniProtKB-KW"/>
</dbReference>
<evidence type="ECO:0000256" key="1">
    <source>
        <dbReference type="ARBA" id="ARBA00004496"/>
    </source>
</evidence>
<dbReference type="GO" id="GO:0005681">
    <property type="term" value="C:spliceosomal complex"/>
    <property type="evidence" value="ECO:0007669"/>
    <property type="project" value="UniProtKB-KW"/>
</dbReference>
<evidence type="ECO:0000256" key="5">
    <source>
        <dbReference type="ARBA" id="ARBA00022664"/>
    </source>
</evidence>
<evidence type="ECO:0000256" key="9">
    <source>
        <dbReference type="SAM" id="MobiDB-lite"/>
    </source>
</evidence>
<sequence length="129" mass="13268">MVCAKCQKLTKPTSLATPGVKKKSEMYYGSPAGTKTASAGSSGVGKSTSATLGQTSIGKSKLLSASAKNPYAAYAAKCTGKECVTKIESGRKYCNKCAYRANACAVCGKKNAPEKKAAPVIAGQKFTLK</sequence>
<keyword evidence="11" id="KW-1185">Reference proteome</keyword>
<evidence type="ECO:0000313" key="10">
    <source>
        <dbReference type="EMBL" id="OBT99526.1"/>
    </source>
</evidence>
<reference evidence="10 11" key="1">
    <citation type="submission" date="2016-03" db="EMBL/GenBank/DDBJ databases">
        <title>Comparative genomics of Pseudogymnoascus destructans, the fungus causing white-nose syndrome of bats.</title>
        <authorList>
            <person name="Palmer J.M."/>
            <person name="Drees K.P."/>
            <person name="Foster J.T."/>
            <person name="Lindner D.L."/>
        </authorList>
    </citation>
    <scope>NUCLEOTIDE SEQUENCE [LARGE SCALE GENOMIC DNA]</scope>
    <source>
        <strain evidence="10 11">UAMH 10579</strain>
    </source>
</reference>
<dbReference type="PANTHER" id="PTHR11805:SF1">
    <property type="entry name" value="CYSTEINE-RICH PDZ-BINDING PROTEIN"/>
    <property type="match status" value="1"/>
</dbReference>
<evidence type="ECO:0000313" key="11">
    <source>
        <dbReference type="Proteomes" id="UP000091956"/>
    </source>
</evidence>
<dbReference type="GO" id="GO:0005737">
    <property type="term" value="C:cytoplasm"/>
    <property type="evidence" value="ECO:0007669"/>
    <property type="project" value="UniProtKB-SubCell"/>
</dbReference>
<evidence type="ECO:0000256" key="7">
    <source>
        <dbReference type="ARBA" id="ARBA00023187"/>
    </source>
</evidence>
<dbReference type="Proteomes" id="UP000091956">
    <property type="component" value="Unassembled WGS sequence"/>
</dbReference>
<keyword evidence="7" id="KW-0508">mRNA splicing</keyword>
<feature type="compositionally biased region" description="Polar residues" evidence="9">
    <location>
        <begin position="33"/>
        <end position="51"/>
    </location>
</feature>
<dbReference type="AlphaFoldDB" id="A0A1B8GUM4"/>
<dbReference type="PANTHER" id="PTHR11805">
    <property type="entry name" value="CYSTEINE-RICH PDZ-BINDING PROTEIN"/>
    <property type="match status" value="1"/>
</dbReference>
<evidence type="ECO:0000256" key="8">
    <source>
        <dbReference type="ARBA" id="ARBA00032518"/>
    </source>
</evidence>
<reference evidence="11" key="2">
    <citation type="journal article" date="2018" name="Nat. Commun.">
        <title>Extreme sensitivity to ultraviolet light in the fungal pathogen causing white-nose syndrome of bats.</title>
        <authorList>
            <person name="Palmer J.M."/>
            <person name="Drees K.P."/>
            <person name="Foster J.T."/>
            <person name="Lindner D.L."/>
        </authorList>
    </citation>
    <scope>NUCLEOTIDE SEQUENCE [LARGE SCALE GENOMIC DNA]</scope>
    <source>
        <strain evidence="11">UAMH 10579</strain>
    </source>
</reference>
<dbReference type="GO" id="GO:0008017">
    <property type="term" value="F:microtubule binding"/>
    <property type="evidence" value="ECO:0007669"/>
    <property type="project" value="TreeGrafter"/>
</dbReference>
<dbReference type="InterPro" id="IPR019367">
    <property type="entry name" value="PDZ-binding_CRIPT"/>
</dbReference>
<keyword evidence="4" id="KW-0963">Cytoplasm</keyword>
<evidence type="ECO:0000256" key="6">
    <source>
        <dbReference type="ARBA" id="ARBA00022728"/>
    </source>
</evidence>
<dbReference type="EMBL" id="KV460212">
    <property type="protein sequence ID" value="OBT99526.1"/>
    <property type="molecule type" value="Genomic_DNA"/>
</dbReference>
<evidence type="ECO:0000256" key="4">
    <source>
        <dbReference type="ARBA" id="ARBA00022490"/>
    </source>
</evidence>
<feature type="region of interest" description="Disordered" evidence="9">
    <location>
        <begin position="32"/>
        <end position="51"/>
    </location>
</feature>
<accession>A0A1B8GUM4</accession>
<keyword evidence="6" id="KW-0747">Spliceosome</keyword>
<dbReference type="RefSeq" id="XP_018133259.1">
    <property type="nucleotide sequence ID" value="XM_018272477.2"/>
</dbReference>
<protein>
    <recommendedName>
        <fullName evidence="3">Cysteine-rich PDZ-binding protein</fullName>
    </recommendedName>
    <alternativeName>
        <fullName evidence="8">Cysteine-rich interactor of PDZ three</fullName>
    </alternativeName>
</protein>
<dbReference type="STRING" id="342668.A0A1B8GUM4"/>
<evidence type="ECO:0000256" key="2">
    <source>
        <dbReference type="ARBA" id="ARBA00009021"/>
    </source>
</evidence>
<dbReference type="OrthoDB" id="147332at2759"/>
<name>A0A1B8GUM4_9PEZI</name>
<gene>
    <name evidence="10" type="ORF">VE01_02977</name>
</gene>
<evidence type="ECO:0000256" key="3">
    <source>
        <dbReference type="ARBA" id="ARBA00018615"/>
    </source>
</evidence>
<dbReference type="GO" id="GO:0006397">
    <property type="term" value="P:mRNA processing"/>
    <property type="evidence" value="ECO:0007669"/>
    <property type="project" value="UniProtKB-KW"/>
</dbReference>
<organism evidence="10 11">
    <name type="scientific">Pseudogymnoascus verrucosus</name>
    <dbReference type="NCBI Taxonomy" id="342668"/>
    <lineage>
        <taxon>Eukaryota</taxon>
        <taxon>Fungi</taxon>
        <taxon>Dikarya</taxon>
        <taxon>Ascomycota</taxon>
        <taxon>Pezizomycotina</taxon>
        <taxon>Leotiomycetes</taxon>
        <taxon>Thelebolales</taxon>
        <taxon>Thelebolaceae</taxon>
        <taxon>Pseudogymnoascus</taxon>
    </lineage>
</organism>
<dbReference type="GeneID" id="28836363"/>
<comment type="similarity">
    <text evidence="2">Belongs to the CRIPT family.</text>
</comment>
<dbReference type="GO" id="GO:0031122">
    <property type="term" value="P:cytoplasmic microtubule organization"/>
    <property type="evidence" value="ECO:0007669"/>
    <property type="project" value="TreeGrafter"/>
</dbReference>
<proteinExistence type="inferred from homology"/>